<evidence type="ECO:0000313" key="6">
    <source>
        <dbReference type="Proteomes" id="UP000504635"/>
    </source>
</evidence>
<evidence type="ECO:0000256" key="4">
    <source>
        <dbReference type="RuleBase" id="RU003718"/>
    </source>
</evidence>
<dbReference type="GeneID" id="115888248"/>
<dbReference type="Pfam" id="PF00201">
    <property type="entry name" value="UDPGT"/>
    <property type="match status" value="1"/>
</dbReference>
<keyword evidence="3 4" id="KW-0808">Transferase</keyword>
<dbReference type="InterPro" id="IPR050271">
    <property type="entry name" value="UDP-glycosyltransferase"/>
</dbReference>
<keyword evidence="6" id="KW-1185">Reference proteome</keyword>
<dbReference type="PANTHER" id="PTHR48043:SF159">
    <property type="entry name" value="EG:EG0003.4 PROTEIN-RELATED"/>
    <property type="match status" value="1"/>
</dbReference>
<accession>A0A6J2YIC3</accession>
<dbReference type="FunFam" id="3.40.50.2000:FF:000021">
    <property type="entry name" value="UDP-glucuronosyltransferase"/>
    <property type="match status" value="1"/>
</dbReference>
<dbReference type="EC" id="2.4.1.17" evidence="5"/>
<dbReference type="CDD" id="cd03784">
    <property type="entry name" value="GT1_Gtf-like"/>
    <property type="match status" value="1"/>
</dbReference>
<keyword evidence="5" id="KW-0472">Membrane</keyword>
<reference evidence="7" key="1">
    <citation type="submission" date="2025-08" db="UniProtKB">
        <authorList>
            <consortium name="RefSeq"/>
        </authorList>
    </citation>
    <scope>IDENTIFICATION</scope>
    <source>
        <tissue evidence="7">Gonads</tissue>
    </source>
</reference>
<feature type="chain" id="PRO_5027154625" description="UDP-glucuronosyltransferase" evidence="5">
    <location>
        <begin position="18"/>
        <end position="511"/>
    </location>
</feature>
<dbReference type="RefSeq" id="XP_030763773.1">
    <property type="nucleotide sequence ID" value="XM_030907913.1"/>
</dbReference>
<comment type="subcellular location">
    <subcellularLocation>
        <location evidence="5">Membrane</location>
        <topology evidence="5">Single-pass membrane protein</topology>
    </subcellularLocation>
</comment>
<proteinExistence type="inferred from homology"/>
<dbReference type="AlphaFoldDB" id="A0A6J2YIC3"/>
<keyword evidence="5" id="KW-1133">Transmembrane helix</keyword>
<protein>
    <recommendedName>
        <fullName evidence="5">UDP-glucuronosyltransferase</fullName>
        <ecNumber evidence="5">2.4.1.17</ecNumber>
    </recommendedName>
</protein>
<sequence length="511" mass="58855">MFNVVLCLCLFLAVINGAKILGVFMTPSFSHQQVFQPVWKELSLRGHQVIVYTPSPLNEKSLTNLTEYDLNFSYEVFRNYSNFEDTDSAPNDELMQILLACVKASEAQLNHPFLQDLLKNVNKDTYDLLIVEYFWQPYYALKEIYKVPMVGLLSFPLSITTADVVGLEKHPVVDPEFLLDFSFAKNFKQRLQSWLFNWAYRVFFQYKVTPIFDDQIRKYFGNDMKSATQLTNEVELVIGSSNFALDNLKARNGKYVAVSSLHVQPIQPLPKDLGEYLDKLKTDVIYFSLGTNVKSSKIAKNVMDTIIKVLGSLPYTILWKSDLVNLPKNIHKNFYIRKWYPQQDLLGHEKVKLFITQGGCQSIDEAMDRGVPMLIMPVFGDQPANADKCVNKGIAEMVNIYDFTEEEFRIKLSMLLTTSSYKSNIIQQGKIVRDQPLPAVDTAIFWIEYVIRHKGASHLQPATLTLPFYQYHLLDVYLFVAFVLYLFIYISKKVIFGVLKLFKLNTKQKIA</sequence>
<dbReference type="GO" id="GO:0015020">
    <property type="term" value="F:glucuronosyltransferase activity"/>
    <property type="evidence" value="ECO:0007669"/>
    <property type="project" value="UniProtKB-EC"/>
</dbReference>
<dbReference type="SUPFAM" id="SSF53756">
    <property type="entry name" value="UDP-Glycosyltransferase/glycogen phosphorylase"/>
    <property type="match status" value="1"/>
</dbReference>
<dbReference type="Gene3D" id="3.40.50.2000">
    <property type="entry name" value="Glycogen Phosphorylase B"/>
    <property type="match status" value="2"/>
</dbReference>
<keyword evidence="5" id="KW-0812">Transmembrane</keyword>
<organism evidence="6 7">
    <name type="scientific">Sitophilus oryzae</name>
    <name type="common">Rice weevil</name>
    <name type="synonym">Curculio oryzae</name>
    <dbReference type="NCBI Taxonomy" id="7048"/>
    <lineage>
        <taxon>Eukaryota</taxon>
        <taxon>Metazoa</taxon>
        <taxon>Ecdysozoa</taxon>
        <taxon>Arthropoda</taxon>
        <taxon>Hexapoda</taxon>
        <taxon>Insecta</taxon>
        <taxon>Pterygota</taxon>
        <taxon>Neoptera</taxon>
        <taxon>Endopterygota</taxon>
        <taxon>Coleoptera</taxon>
        <taxon>Polyphaga</taxon>
        <taxon>Cucujiformia</taxon>
        <taxon>Curculionidae</taxon>
        <taxon>Dryophthorinae</taxon>
        <taxon>Sitophilus</taxon>
    </lineage>
</organism>
<evidence type="ECO:0000256" key="5">
    <source>
        <dbReference type="RuleBase" id="RU362059"/>
    </source>
</evidence>
<dbReference type="OrthoDB" id="5835829at2759"/>
<evidence type="ECO:0000313" key="7">
    <source>
        <dbReference type="RefSeq" id="XP_030763773.1"/>
    </source>
</evidence>
<keyword evidence="5" id="KW-0732">Signal</keyword>
<feature type="signal peptide" evidence="5">
    <location>
        <begin position="1"/>
        <end position="17"/>
    </location>
</feature>
<evidence type="ECO:0000256" key="1">
    <source>
        <dbReference type="ARBA" id="ARBA00009995"/>
    </source>
</evidence>
<gene>
    <name evidence="7" type="primary">LOC115888248</name>
</gene>
<feature type="transmembrane region" description="Helical" evidence="5">
    <location>
        <begin position="468"/>
        <end position="490"/>
    </location>
</feature>
<dbReference type="PROSITE" id="PS00375">
    <property type="entry name" value="UDPGT"/>
    <property type="match status" value="1"/>
</dbReference>
<comment type="catalytic activity">
    <reaction evidence="5">
        <text>glucuronate acceptor + UDP-alpha-D-glucuronate = acceptor beta-D-glucuronoside + UDP + H(+)</text>
        <dbReference type="Rhea" id="RHEA:21032"/>
        <dbReference type="ChEBI" id="CHEBI:15378"/>
        <dbReference type="ChEBI" id="CHEBI:58052"/>
        <dbReference type="ChEBI" id="CHEBI:58223"/>
        <dbReference type="ChEBI" id="CHEBI:132367"/>
        <dbReference type="ChEBI" id="CHEBI:132368"/>
        <dbReference type="EC" id="2.4.1.17"/>
    </reaction>
</comment>
<dbReference type="KEGG" id="soy:115888248"/>
<evidence type="ECO:0000256" key="3">
    <source>
        <dbReference type="ARBA" id="ARBA00022679"/>
    </source>
</evidence>
<dbReference type="GO" id="GO:0016020">
    <property type="term" value="C:membrane"/>
    <property type="evidence" value="ECO:0007669"/>
    <property type="project" value="UniProtKB-SubCell"/>
</dbReference>
<dbReference type="Proteomes" id="UP000504635">
    <property type="component" value="Unplaced"/>
</dbReference>
<keyword evidence="2 4" id="KW-0328">Glycosyltransferase</keyword>
<dbReference type="InParanoid" id="A0A6J2YIC3"/>
<dbReference type="InterPro" id="IPR035595">
    <property type="entry name" value="UDP_glycos_trans_CS"/>
</dbReference>
<comment type="similarity">
    <text evidence="1 4">Belongs to the UDP-glycosyltransferase family.</text>
</comment>
<dbReference type="InterPro" id="IPR002213">
    <property type="entry name" value="UDP_glucos_trans"/>
</dbReference>
<dbReference type="PANTHER" id="PTHR48043">
    <property type="entry name" value="EG:EG0003.4 PROTEIN-RELATED"/>
    <property type="match status" value="1"/>
</dbReference>
<evidence type="ECO:0000256" key="2">
    <source>
        <dbReference type="ARBA" id="ARBA00022676"/>
    </source>
</evidence>
<name>A0A6J2YIC3_SITOR</name>